<accession>A0ABQ8TNB2</accession>
<dbReference type="InterPro" id="IPR052709">
    <property type="entry name" value="Transposase-MT_Hybrid"/>
</dbReference>
<evidence type="ECO:0008006" key="3">
    <source>
        <dbReference type="Google" id="ProtNLM"/>
    </source>
</evidence>
<keyword evidence="2" id="KW-1185">Reference proteome</keyword>
<reference evidence="1 2" key="1">
    <citation type="journal article" date="2022" name="Allergy">
        <title>Genome assembly and annotation of Periplaneta americana reveal a comprehensive cockroach allergen profile.</title>
        <authorList>
            <person name="Wang L."/>
            <person name="Xiong Q."/>
            <person name="Saelim N."/>
            <person name="Wang L."/>
            <person name="Nong W."/>
            <person name="Wan A.T."/>
            <person name="Shi M."/>
            <person name="Liu X."/>
            <person name="Cao Q."/>
            <person name="Hui J.H.L."/>
            <person name="Sookrung N."/>
            <person name="Leung T.F."/>
            <person name="Tungtrongchitr A."/>
            <person name="Tsui S.K.W."/>
        </authorList>
    </citation>
    <scope>NUCLEOTIDE SEQUENCE [LARGE SCALE GENOMIC DNA]</scope>
    <source>
        <strain evidence="1">PWHHKU_190912</strain>
    </source>
</reference>
<dbReference type="EMBL" id="JAJSOF020000005">
    <property type="protein sequence ID" value="KAJ4447621.1"/>
    <property type="molecule type" value="Genomic_DNA"/>
</dbReference>
<evidence type="ECO:0000313" key="1">
    <source>
        <dbReference type="EMBL" id="KAJ4447621.1"/>
    </source>
</evidence>
<name>A0ABQ8TNB2_PERAM</name>
<dbReference type="Gene3D" id="3.30.420.10">
    <property type="entry name" value="Ribonuclease H-like superfamily/Ribonuclease H"/>
    <property type="match status" value="1"/>
</dbReference>
<dbReference type="InterPro" id="IPR001888">
    <property type="entry name" value="Transposase_1"/>
</dbReference>
<dbReference type="Proteomes" id="UP001148838">
    <property type="component" value="Unassembled WGS sequence"/>
</dbReference>
<proteinExistence type="predicted"/>
<dbReference type="PANTHER" id="PTHR46060:SF1">
    <property type="entry name" value="MARINER MOS1 TRANSPOSASE-LIKE PROTEIN"/>
    <property type="match status" value="1"/>
</dbReference>
<dbReference type="InterPro" id="IPR036397">
    <property type="entry name" value="RNaseH_sf"/>
</dbReference>
<organism evidence="1 2">
    <name type="scientific">Periplaneta americana</name>
    <name type="common">American cockroach</name>
    <name type="synonym">Blatta americana</name>
    <dbReference type="NCBI Taxonomy" id="6978"/>
    <lineage>
        <taxon>Eukaryota</taxon>
        <taxon>Metazoa</taxon>
        <taxon>Ecdysozoa</taxon>
        <taxon>Arthropoda</taxon>
        <taxon>Hexapoda</taxon>
        <taxon>Insecta</taxon>
        <taxon>Pterygota</taxon>
        <taxon>Neoptera</taxon>
        <taxon>Polyneoptera</taxon>
        <taxon>Dictyoptera</taxon>
        <taxon>Blattodea</taxon>
        <taxon>Blattoidea</taxon>
        <taxon>Blattidae</taxon>
        <taxon>Blattinae</taxon>
        <taxon>Periplaneta</taxon>
    </lineage>
</organism>
<dbReference type="Pfam" id="PF01359">
    <property type="entry name" value="Transposase_1"/>
    <property type="match status" value="1"/>
</dbReference>
<comment type="caution">
    <text evidence="1">The sequence shown here is derived from an EMBL/GenBank/DDBJ whole genome shotgun (WGS) entry which is preliminary data.</text>
</comment>
<protein>
    <recommendedName>
        <fullName evidence="3">Histone-lysine N-methyltransferase SETMAR</fullName>
    </recommendedName>
</protein>
<dbReference type="PANTHER" id="PTHR46060">
    <property type="entry name" value="MARINER MOS1 TRANSPOSASE-LIKE PROTEIN"/>
    <property type="match status" value="1"/>
</dbReference>
<evidence type="ECO:0000313" key="2">
    <source>
        <dbReference type="Proteomes" id="UP001148838"/>
    </source>
</evidence>
<gene>
    <name evidence="1" type="ORF">ANN_09628</name>
</gene>
<sequence length="372" mass="41834">MDLREVGYGGRDWINLAQDRDRWRAHVRAAMNLRVPKKPFRSVEACPTGSIRVLNITPKIQNKKIELSDVKKDSKAAIPFMPLQDNNIALPIPRGIHIASSKQISKLVLSSTADKLVSVLLPYERTMGKGMSPTEIKSSMGESAPAFSTVKNGRNYLNMVESVEDDPRSGRHPVTATSEEIVEKIHDKVLNDRRMKVQEISEVLYYIPETKQKSKQWKHSDSPPPQKAKAEEVMASVFWDSKGIIMIEKGRTISLRIILLFKSPTVTEGKNSREEAKCGQEVLLHHDNAPAHTSAIAIAKLHELRFELLPHTHPTPLTTSRTLRLSFPKAQNSLDWEEIFVKGRGYRNRSRGICVQGGYSSIAASMSQVHEF</sequence>